<dbReference type="CDD" id="cd01647">
    <property type="entry name" value="RT_LTR"/>
    <property type="match status" value="1"/>
</dbReference>
<organism evidence="2 3">
    <name type="scientific">Asparagus officinalis</name>
    <name type="common">Garden asparagus</name>
    <dbReference type="NCBI Taxonomy" id="4686"/>
    <lineage>
        <taxon>Eukaryota</taxon>
        <taxon>Viridiplantae</taxon>
        <taxon>Streptophyta</taxon>
        <taxon>Embryophyta</taxon>
        <taxon>Tracheophyta</taxon>
        <taxon>Spermatophyta</taxon>
        <taxon>Magnoliopsida</taxon>
        <taxon>Liliopsida</taxon>
        <taxon>Asparagales</taxon>
        <taxon>Asparagaceae</taxon>
        <taxon>Asparagoideae</taxon>
        <taxon>Asparagus</taxon>
    </lineage>
</organism>
<dbReference type="InterPro" id="IPR053134">
    <property type="entry name" value="RNA-dir_DNA_polymerase"/>
</dbReference>
<evidence type="ECO:0000313" key="3">
    <source>
        <dbReference type="Proteomes" id="UP000243459"/>
    </source>
</evidence>
<dbReference type="PANTHER" id="PTHR24559:SF444">
    <property type="entry name" value="REVERSE TRANSCRIPTASE DOMAIN-CONTAINING PROTEIN"/>
    <property type="match status" value="1"/>
</dbReference>
<dbReference type="Gene3D" id="3.30.70.270">
    <property type="match status" value="2"/>
</dbReference>
<dbReference type="SUPFAM" id="SSF56672">
    <property type="entry name" value="DNA/RNA polymerases"/>
    <property type="match status" value="1"/>
</dbReference>
<accession>A0A1R3L7B5</accession>
<sequence>MVPAEMRELQIQIDELLSQGFIQRSHSLWGAPVLFVKKKDGSMRLCIDYRELNKVTIRNRYSLPLIDDLFNQLQGAQCFSKIDLRSGYHQLRVREIDIPKTAFLTRYGSFEFLVMPFGLTNVPTIFMDLMNRVFHPYLDQFIIVFIDDILIYSRSEAEHEQHLSREGIAVDSAKVEAVLDWEPPKTVTEIRSILGLAGYYRKFIQDFSKIATPLTYLTKKGVQFIWSIECQKAFETLKTKLTSTPVLVIPNSDKTFVVYTDASLLGLGGVLIQTQRVVAYSSRPEIDGSRVFLGALSVQLSWRDRVVKAQLEDSWIQTHKGEISKEPKDDWTIRVDRGLRMKGRIVMPNNL</sequence>
<keyword evidence="3" id="KW-1185">Reference proteome</keyword>
<dbReference type="InterPro" id="IPR043128">
    <property type="entry name" value="Rev_trsase/Diguanyl_cyclase"/>
</dbReference>
<dbReference type="AlphaFoldDB" id="A0A1R3L7B5"/>
<name>A0A1R3L7B5_ASPOF</name>
<dbReference type="OMA" id="AFITHCH"/>
<dbReference type="EMBL" id="KV863413">
    <property type="protein sequence ID" value="ONK55502.1"/>
    <property type="molecule type" value="Genomic_DNA"/>
</dbReference>
<feature type="domain" description="Reverse transcriptase" evidence="1">
    <location>
        <begin position="17"/>
        <end position="201"/>
    </location>
</feature>
<dbReference type="Pfam" id="PF17919">
    <property type="entry name" value="RT_RNaseH_2"/>
    <property type="match status" value="1"/>
</dbReference>
<proteinExistence type="predicted"/>
<dbReference type="FunFam" id="3.30.70.270:FF:000020">
    <property type="entry name" value="Transposon Tf2-6 polyprotein-like Protein"/>
    <property type="match status" value="1"/>
</dbReference>
<reference evidence="3" key="1">
    <citation type="journal article" date="2017" name="Nat. Commun.">
        <title>The asparagus genome sheds light on the origin and evolution of a young Y chromosome.</title>
        <authorList>
            <person name="Harkess A."/>
            <person name="Zhou J."/>
            <person name="Xu C."/>
            <person name="Bowers J.E."/>
            <person name="Van der Hulst R."/>
            <person name="Ayyampalayam S."/>
            <person name="Mercati F."/>
            <person name="Riccardi P."/>
            <person name="McKain M.R."/>
            <person name="Kakrana A."/>
            <person name="Tang H."/>
            <person name="Ray J."/>
            <person name="Groenendijk J."/>
            <person name="Arikit S."/>
            <person name="Mathioni S.M."/>
            <person name="Nakano M."/>
            <person name="Shan H."/>
            <person name="Telgmann-Rauber A."/>
            <person name="Kanno A."/>
            <person name="Yue Z."/>
            <person name="Chen H."/>
            <person name="Li W."/>
            <person name="Chen Y."/>
            <person name="Xu X."/>
            <person name="Zhang Y."/>
            <person name="Luo S."/>
            <person name="Chen H."/>
            <person name="Gao J."/>
            <person name="Mao Z."/>
            <person name="Pires J.C."/>
            <person name="Luo M."/>
            <person name="Kudrna D."/>
            <person name="Wing R.A."/>
            <person name="Meyers B.C."/>
            <person name="Yi K."/>
            <person name="Kong H."/>
            <person name="Lavrijsen P."/>
            <person name="Sunseri F."/>
            <person name="Falavigna A."/>
            <person name="Ye Y."/>
            <person name="Leebens-Mack J.H."/>
            <person name="Chen G."/>
        </authorList>
    </citation>
    <scope>NUCLEOTIDE SEQUENCE [LARGE SCALE GENOMIC DNA]</scope>
    <source>
        <strain evidence="3">cv. DH0086</strain>
    </source>
</reference>
<evidence type="ECO:0000259" key="1">
    <source>
        <dbReference type="PROSITE" id="PS50878"/>
    </source>
</evidence>
<dbReference type="PROSITE" id="PS50878">
    <property type="entry name" value="RT_POL"/>
    <property type="match status" value="1"/>
</dbReference>
<gene>
    <name evidence="2" type="ORF">A4U43_UnF2320</name>
</gene>
<dbReference type="Gene3D" id="3.10.10.10">
    <property type="entry name" value="HIV Type 1 Reverse Transcriptase, subunit A, domain 1"/>
    <property type="match status" value="1"/>
</dbReference>
<dbReference type="InterPro" id="IPR043502">
    <property type="entry name" value="DNA/RNA_pol_sf"/>
</dbReference>
<dbReference type="Pfam" id="PF00078">
    <property type="entry name" value="RVT_1"/>
    <property type="match status" value="1"/>
</dbReference>
<dbReference type="Gramene" id="ONK55502">
    <property type="protein sequence ID" value="ONK55502"/>
    <property type="gene ID" value="A4U43_UnF2320"/>
</dbReference>
<evidence type="ECO:0000313" key="2">
    <source>
        <dbReference type="EMBL" id="ONK55502.1"/>
    </source>
</evidence>
<dbReference type="Proteomes" id="UP000243459">
    <property type="component" value="Unassembled WGS sequence"/>
</dbReference>
<dbReference type="PANTHER" id="PTHR24559">
    <property type="entry name" value="TRANSPOSON TY3-I GAG-POL POLYPROTEIN"/>
    <property type="match status" value="1"/>
</dbReference>
<dbReference type="InterPro" id="IPR041577">
    <property type="entry name" value="RT_RNaseH_2"/>
</dbReference>
<protein>
    <recommendedName>
        <fullName evidence="1">Reverse transcriptase domain-containing protein</fullName>
    </recommendedName>
</protein>
<dbReference type="InterPro" id="IPR000477">
    <property type="entry name" value="RT_dom"/>
</dbReference>